<organism evidence="5 6">
    <name type="scientific">Mucilaginibacter gossypii</name>
    <dbReference type="NCBI Taxonomy" id="551996"/>
    <lineage>
        <taxon>Bacteria</taxon>
        <taxon>Pseudomonadati</taxon>
        <taxon>Bacteroidota</taxon>
        <taxon>Sphingobacteriia</taxon>
        <taxon>Sphingobacteriales</taxon>
        <taxon>Sphingobacteriaceae</taxon>
        <taxon>Mucilaginibacter</taxon>
    </lineage>
</organism>
<keyword evidence="3" id="KW-0804">Transcription</keyword>
<reference evidence="6" key="1">
    <citation type="submission" date="2016-10" db="EMBL/GenBank/DDBJ databases">
        <authorList>
            <person name="Varghese N."/>
            <person name="Submissions S."/>
        </authorList>
    </citation>
    <scope>NUCLEOTIDE SEQUENCE [LARGE SCALE GENOMIC DNA]</scope>
    <source>
        <strain evidence="6">Gh-67</strain>
    </source>
</reference>
<dbReference type="Proteomes" id="UP000199705">
    <property type="component" value="Unassembled WGS sequence"/>
</dbReference>
<keyword evidence="2" id="KW-0238">DNA-binding</keyword>
<dbReference type="SUPFAM" id="SSF47413">
    <property type="entry name" value="lambda repressor-like DNA-binding domains"/>
    <property type="match status" value="1"/>
</dbReference>
<accession>A0A1G8B6W7</accession>
<dbReference type="CDD" id="cd06529">
    <property type="entry name" value="S24_LexA-like"/>
    <property type="match status" value="1"/>
</dbReference>
<name>A0A1G8B6W7_9SPHI</name>
<feature type="domain" description="HTH cro/C1-type" evidence="4">
    <location>
        <begin position="11"/>
        <end position="63"/>
    </location>
</feature>
<keyword evidence="1" id="KW-0805">Transcription regulation</keyword>
<dbReference type="Gene3D" id="1.10.260.40">
    <property type="entry name" value="lambda repressor-like DNA-binding domains"/>
    <property type="match status" value="1"/>
</dbReference>
<sequence length="261" mass="29652">MNHWGENICFLRKQRNLSQDALAASLAISRVKLNAHENGRTVNPTAADLVTVSEFFEIPIDPLLKIRLDTLSENELQSLTAAGAGQPTGHDLRVLAITVNPQNEENVEFVPVKAKAGYRAGHRDPEYLASLPKFSFPDLPKGRTFRMFPTTGDSMLPIPEGSIVLASYVTDWLSIKADTRCILILNSEMEFVFKKVTVLKNNRLLLMSENARYIPYEVKMTEVLEIWEYDRFISQEIPERGTDLDEIKSMLGEMRRQLELR</sequence>
<evidence type="ECO:0000256" key="2">
    <source>
        <dbReference type="ARBA" id="ARBA00023125"/>
    </source>
</evidence>
<dbReference type="PANTHER" id="PTHR40661">
    <property type="match status" value="1"/>
</dbReference>
<dbReference type="GO" id="GO:0003677">
    <property type="term" value="F:DNA binding"/>
    <property type="evidence" value="ECO:0007669"/>
    <property type="project" value="UniProtKB-KW"/>
</dbReference>
<dbReference type="Pfam" id="PF12844">
    <property type="entry name" value="HTH_19"/>
    <property type="match status" value="1"/>
</dbReference>
<evidence type="ECO:0000256" key="1">
    <source>
        <dbReference type="ARBA" id="ARBA00023015"/>
    </source>
</evidence>
<keyword evidence="6" id="KW-1185">Reference proteome</keyword>
<dbReference type="SMART" id="SM00530">
    <property type="entry name" value="HTH_XRE"/>
    <property type="match status" value="1"/>
</dbReference>
<evidence type="ECO:0000313" key="6">
    <source>
        <dbReference type="Proteomes" id="UP000199705"/>
    </source>
</evidence>
<protein>
    <submittedName>
        <fullName evidence="5">Helix-turn-helix domain-containing protein</fullName>
    </submittedName>
</protein>
<dbReference type="EMBL" id="FNCG01000008">
    <property type="protein sequence ID" value="SDH28979.1"/>
    <property type="molecule type" value="Genomic_DNA"/>
</dbReference>
<dbReference type="AlphaFoldDB" id="A0A1G8B6W7"/>
<dbReference type="InterPro" id="IPR010982">
    <property type="entry name" value="Lambda_DNA-bd_dom_sf"/>
</dbReference>
<dbReference type="InterPro" id="IPR039418">
    <property type="entry name" value="LexA-like"/>
</dbReference>
<evidence type="ECO:0000256" key="3">
    <source>
        <dbReference type="ARBA" id="ARBA00023163"/>
    </source>
</evidence>
<dbReference type="Gene3D" id="2.10.109.10">
    <property type="entry name" value="Umud Fragment, subunit A"/>
    <property type="match status" value="1"/>
</dbReference>
<dbReference type="SUPFAM" id="SSF51306">
    <property type="entry name" value="LexA/Signal peptidase"/>
    <property type="match status" value="1"/>
</dbReference>
<dbReference type="STRING" id="551996.SAMN05192573_108112"/>
<dbReference type="PANTHER" id="PTHR40661:SF3">
    <property type="entry name" value="FELS-1 PROPHAGE TRANSCRIPTIONAL REGULATOR"/>
    <property type="match status" value="1"/>
</dbReference>
<proteinExistence type="predicted"/>
<gene>
    <name evidence="5" type="ORF">SAMN05192573_108112</name>
</gene>
<dbReference type="PROSITE" id="PS50943">
    <property type="entry name" value="HTH_CROC1"/>
    <property type="match status" value="1"/>
</dbReference>
<dbReference type="InterPro" id="IPR001387">
    <property type="entry name" value="Cro/C1-type_HTH"/>
</dbReference>
<evidence type="ECO:0000313" key="5">
    <source>
        <dbReference type="EMBL" id="SDH28979.1"/>
    </source>
</evidence>
<dbReference type="InterPro" id="IPR036286">
    <property type="entry name" value="LexA/Signal_pep-like_sf"/>
</dbReference>
<dbReference type="CDD" id="cd00093">
    <property type="entry name" value="HTH_XRE"/>
    <property type="match status" value="1"/>
</dbReference>
<evidence type="ECO:0000259" key="4">
    <source>
        <dbReference type="PROSITE" id="PS50943"/>
    </source>
</evidence>